<dbReference type="EMBL" id="ABEU02000020">
    <property type="status" value="NOT_ANNOTATED_CDS"/>
    <property type="molecule type" value="Genomic_DNA"/>
</dbReference>
<accession>A0A7I3ZGP7</accession>
<protein>
    <submittedName>
        <fullName evidence="1">Uncharacterized protein</fullName>
    </submittedName>
</protein>
<name>A0A7I3ZGP7_PHYPA</name>
<reference evidence="1 2" key="2">
    <citation type="journal article" date="2018" name="Plant J.">
        <title>The Physcomitrella patens chromosome-scale assembly reveals moss genome structure and evolution.</title>
        <authorList>
            <person name="Lang D."/>
            <person name="Ullrich K.K."/>
            <person name="Murat F."/>
            <person name="Fuchs J."/>
            <person name="Jenkins J."/>
            <person name="Haas F.B."/>
            <person name="Piednoel M."/>
            <person name="Gundlach H."/>
            <person name="Van Bel M."/>
            <person name="Meyberg R."/>
            <person name="Vives C."/>
            <person name="Morata J."/>
            <person name="Symeonidi A."/>
            <person name="Hiss M."/>
            <person name="Muchero W."/>
            <person name="Kamisugi Y."/>
            <person name="Saleh O."/>
            <person name="Blanc G."/>
            <person name="Decker E.L."/>
            <person name="van Gessel N."/>
            <person name="Grimwood J."/>
            <person name="Hayes R.D."/>
            <person name="Graham S.W."/>
            <person name="Gunter L.E."/>
            <person name="McDaniel S.F."/>
            <person name="Hoernstein S.N.W."/>
            <person name="Larsson A."/>
            <person name="Li F.W."/>
            <person name="Perroud P.F."/>
            <person name="Phillips J."/>
            <person name="Ranjan P."/>
            <person name="Rokshar D.S."/>
            <person name="Rothfels C.J."/>
            <person name="Schneider L."/>
            <person name="Shu S."/>
            <person name="Stevenson D.W."/>
            <person name="Thummler F."/>
            <person name="Tillich M."/>
            <person name="Villarreal Aguilar J.C."/>
            <person name="Widiez T."/>
            <person name="Wong G.K."/>
            <person name="Wymore A."/>
            <person name="Zhang Y."/>
            <person name="Zimmer A.D."/>
            <person name="Quatrano R.S."/>
            <person name="Mayer K.F.X."/>
            <person name="Goodstein D."/>
            <person name="Casacuberta J.M."/>
            <person name="Vandepoele K."/>
            <person name="Reski R."/>
            <person name="Cuming A.C."/>
            <person name="Tuskan G.A."/>
            <person name="Maumus F."/>
            <person name="Salse J."/>
            <person name="Schmutz J."/>
            <person name="Rensing S.A."/>
        </authorList>
    </citation>
    <scope>NUCLEOTIDE SEQUENCE [LARGE SCALE GENOMIC DNA]</scope>
    <source>
        <strain evidence="1 2">cv. Gransden 2004</strain>
    </source>
</reference>
<reference evidence="1 2" key="1">
    <citation type="journal article" date="2008" name="Science">
        <title>The Physcomitrella genome reveals evolutionary insights into the conquest of land by plants.</title>
        <authorList>
            <person name="Rensing S."/>
            <person name="Lang D."/>
            <person name="Zimmer A."/>
            <person name="Terry A."/>
            <person name="Salamov A."/>
            <person name="Shapiro H."/>
            <person name="Nishiyama T."/>
            <person name="Perroud P.-F."/>
            <person name="Lindquist E."/>
            <person name="Kamisugi Y."/>
            <person name="Tanahashi T."/>
            <person name="Sakakibara K."/>
            <person name="Fujita T."/>
            <person name="Oishi K."/>
            <person name="Shin-I T."/>
            <person name="Kuroki Y."/>
            <person name="Toyoda A."/>
            <person name="Suzuki Y."/>
            <person name="Hashimoto A."/>
            <person name="Yamaguchi K."/>
            <person name="Sugano A."/>
            <person name="Kohara Y."/>
            <person name="Fujiyama A."/>
            <person name="Anterola A."/>
            <person name="Aoki S."/>
            <person name="Ashton N."/>
            <person name="Barbazuk W.B."/>
            <person name="Barker E."/>
            <person name="Bennetzen J."/>
            <person name="Bezanilla M."/>
            <person name="Blankenship R."/>
            <person name="Cho S.H."/>
            <person name="Dutcher S."/>
            <person name="Estelle M."/>
            <person name="Fawcett J.A."/>
            <person name="Gundlach H."/>
            <person name="Hanada K."/>
            <person name="Heyl A."/>
            <person name="Hicks K.A."/>
            <person name="Hugh J."/>
            <person name="Lohr M."/>
            <person name="Mayer K."/>
            <person name="Melkozernov A."/>
            <person name="Murata T."/>
            <person name="Nelson D."/>
            <person name="Pils B."/>
            <person name="Prigge M."/>
            <person name="Reiss B."/>
            <person name="Renner T."/>
            <person name="Rombauts S."/>
            <person name="Rushton P."/>
            <person name="Sanderfoot A."/>
            <person name="Schween G."/>
            <person name="Shiu S.-H."/>
            <person name="Stueber K."/>
            <person name="Theodoulou F.L."/>
            <person name="Tu H."/>
            <person name="Van de Peer Y."/>
            <person name="Verrier P.J."/>
            <person name="Waters E."/>
            <person name="Wood A."/>
            <person name="Yang L."/>
            <person name="Cove D."/>
            <person name="Cuming A."/>
            <person name="Hasebe M."/>
            <person name="Lucas S."/>
            <person name="Mishler D.B."/>
            <person name="Reski R."/>
            <person name="Grigoriev I."/>
            <person name="Quatrano R.S."/>
            <person name="Boore J.L."/>
        </authorList>
    </citation>
    <scope>NUCLEOTIDE SEQUENCE [LARGE SCALE GENOMIC DNA]</scope>
    <source>
        <strain evidence="1 2">cv. Gransden 2004</strain>
    </source>
</reference>
<keyword evidence="2" id="KW-1185">Reference proteome</keyword>
<dbReference type="EnsemblPlants" id="Pp3c20_650V3.1">
    <property type="protein sequence ID" value="PAC:32945851.CDS.1"/>
    <property type="gene ID" value="Pp3c20_650"/>
</dbReference>
<dbReference type="Gramene" id="Pp3c20_650V3.1">
    <property type="protein sequence ID" value="PAC:32945851.CDS.1"/>
    <property type="gene ID" value="Pp3c20_650"/>
</dbReference>
<dbReference type="Proteomes" id="UP000006727">
    <property type="component" value="Chromosome 20"/>
</dbReference>
<dbReference type="AlphaFoldDB" id="A0A7I3ZGP7"/>
<organism evidence="1 2">
    <name type="scientific">Physcomitrium patens</name>
    <name type="common">Spreading-leaved earth moss</name>
    <name type="synonym">Physcomitrella patens</name>
    <dbReference type="NCBI Taxonomy" id="3218"/>
    <lineage>
        <taxon>Eukaryota</taxon>
        <taxon>Viridiplantae</taxon>
        <taxon>Streptophyta</taxon>
        <taxon>Embryophyta</taxon>
        <taxon>Bryophyta</taxon>
        <taxon>Bryophytina</taxon>
        <taxon>Bryopsida</taxon>
        <taxon>Funariidae</taxon>
        <taxon>Funariales</taxon>
        <taxon>Funariaceae</taxon>
        <taxon>Physcomitrium</taxon>
    </lineage>
</organism>
<dbReference type="InParanoid" id="A0A7I3ZGP7"/>
<proteinExistence type="predicted"/>
<evidence type="ECO:0000313" key="1">
    <source>
        <dbReference type="EnsemblPlants" id="PAC:32945851.CDS.1"/>
    </source>
</evidence>
<evidence type="ECO:0000313" key="2">
    <source>
        <dbReference type="Proteomes" id="UP000006727"/>
    </source>
</evidence>
<reference evidence="1" key="3">
    <citation type="submission" date="2020-12" db="UniProtKB">
        <authorList>
            <consortium name="EnsemblPlants"/>
        </authorList>
    </citation>
    <scope>IDENTIFICATION</scope>
</reference>
<sequence>CNDSSGGANQTGDRVASHRQGWMDGWMDGWMNLWMNLWMN</sequence>